<dbReference type="CDD" id="cd01668">
    <property type="entry name" value="TGS_RSH"/>
    <property type="match status" value="1"/>
</dbReference>
<comment type="caution">
    <text evidence="8">The sequence shown here is derived from an EMBL/GenBank/DDBJ whole genome shotgun (WGS) entry which is preliminary data.</text>
</comment>
<dbReference type="NCBIfam" id="TIGR00691">
    <property type="entry name" value="spoT_relA"/>
    <property type="match status" value="1"/>
</dbReference>
<evidence type="ECO:0000259" key="5">
    <source>
        <dbReference type="PROSITE" id="PS51671"/>
    </source>
</evidence>
<dbReference type="SUPFAM" id="SSF55021">
    <property type="entry name" value="ACT-like"/>
    <property type="match status" value="1"/>
</dbReference>
<dbReference type="InterPro" id="IPR033655">
    <property type="entry name" value="TGS_RelA/SpoT"/>
</dbReference>
<dbReference type="AlphaFoldDB" id="A0A318XJH1"/>
<gene>
    <name evidence="8" type="ORF">LY28_02088</name>
</gene>
<feature type="domain" description="ACT" evidence="5">
    <location>
        <begin position="668"/>
        <end position="742"/>
    </location>
</feature>
<dbReference type="InterPro" id="IPR006674">
    <property type="entry name" value="HD_domain"/>
</dbReference>
<evidence type="ECO:0000256" key="1">
    <source>
        <dbReference type="ARBA" id="ARBA00004976"/>
    </source>
</evidence>
<dbReference type="PROSITE" id="PS51671">
    <property type="entry name" value="ACT"/>
    <property type="match status" value="1"/>
</dbReference>
<comment type="catalytic activity">
    <reaction evidence="3">
        <text>GTP + ATP = guanosine 3'-diphosphate 5'-triphosphate + AMP</text>
        <dbReference type="Rhea" id="RHEA:22088"/>
        <dbReference type="ChEBI" id="CHEBI:30616"/>
        <dbReference type="ChEBI" id="CHEBI:37565"/>
        <dbReference type="ChEBI" id="CHEBI:142410"/>
        <dbReference type="ChEBI" id="CHEBI:456215"/>
        <dbReference type="EC" id="2.7.6.5"/>
    </reaction>
</comment>
<evidence type="ECO:0000256" key="2">
    <source>
        <dbReference type="ARBA" id="ARBA00013251"/>
    </source>
</evidence>
<dbReference type="InterPro" id="IPR012675">
    <property type="entry name" value="Beta-grasp_dom_sf"/>
</dbReference>
<proteinExistence type="inferred from homology"/>
<reference evidence="8 9" key="1">
    <citation type="submission" date="2018-06" db="EMBL/GenBank/DDBJ databases">
        <title>Genomic Encyclopedia of Type Strains, Phase I: the one thousand microbial genomes (KMG-I) project.</title>
        <authorList>
            <person name="Kyrpides N."/>
        </authorList>
    </citation>
    <scope>NUCLEOTIDE SEQUENCE [LARGE SCALE GENOMIC DNA]</scope>
    <source>
        <strain evidence="8 9">DSM 19573</strain>
    </source>
</reference>
<dbReference type="Proteomes" id="UP000248132">
    <property type="component" value="Unassembled WGS sequence"/>
</dbReference>
<dbReference type="PROSITE" id="PS51831">
    <property type="entry name" value="HD"/>
    <property type="match status" value="1"/>
</dbReference>
<dbReference type="PANTHER" id="PTHR21262">
    <property type="entry name" value="GUANOSINE-3',5'-BIS DIPHOSPHATE 3'-PYROPHOSPHOHYDROLASE"/>
    <property type="match status" value="1"/>
</dbReference>
<dbReference type="EC" id="2.7.6.5" evidence="2"/>
<dbReference type="GO" id="GO:0008728">
    <property type="term" value="F:GTP diphosphokinase activity"/>
    <property type="evidence" value="ECO:0007669"/>
    <property type="project" value="UniProtKB-EC"/>
</dbReference>
<dbReference type="CDD" id="cd00077">
    <property type="entry name" value="HDc"/>
    <property type="match status" value="1"/>
</dbReference>
<dbReference type="InterPro" id="IPR002912">
    <property type="entry name" value="ACT_dom"/>
</dbReference>
<dbReference type="Gene3D" id="3.30.460.10">
    <property type="entry name" value="Beta Polymerase, domain 2"/>
    <property type="match status" value="1"/>
</dbReference>
<evidence type="ECO:0000313" key="9">
    <source>
        <dbReference type="Proteomes" id="UP000248132"/>
    </source>
</evidence>
<dbReference type="SUPFAM" id="SSF81301">
    <property type="entry name" value="Nucleotidyltransferase"/>
    <property type="match status" value="1"/>
</dbReference>
<dbReference type="Gene3D" id="3.30.70.260">
    <property type="match status" value="1"/>
</dbReference>
<dbReference type="EMBL" id="QKMR01000011">
    <property type="protein sequence ID" value="PYG87419.1"/>
    <property type="molecule type" value="Genomic_DNA"/>
</dbReference>
<accession>A0A318XJH1</accession>
<dbReference type="CDD" id="cd05399">
    <property type="entry name" value="NT_Rel-Spo_like"/>
    <property type="match status" value="1"/>
</dbReference>
<evidence type="ECO:0000256" key="4">
    <source>
        <dbReference type="RuleBase" id="RU003847"/>
    </source>
</evidence>
<dbReference type="FunFam" id="3.10.20.30:FF:000002">
    <property type="entry name" value="GTP pyrophosphokinase (RelA/SpoT)"/>
    <property type="match status" value="1"/>
</dbReference>
<protein>
    <recommendedName>
        <fullName evidence="2">GTP diphosphokinase</fullName>
        <ecNumber evidence="2">2.7.6.5</ecNumber>
    </recommendedName>
</protein>
<dbReference type="Pfam" id="PF04607">
    <property type="entry name" value="RelA_SpoT"/>
    <property type="match status" value="1"/>
</dbReference>
<dbReference type="FunFam" id="1.10.3210.10:FF:000001">
    <property type="entry name" value="GTP pyrophosphokinase RelA"/>
    <property type="match status" value="1"/>
</dbReference>
<dbReference type="InterPro" id="IPR045865">
    <property type="entry name" value="ACT-like_dom_sf"/>
</dbReference>
<keyword evidence="8" id="KW-0808">Transferase</keyword>
<sequence>MTNGGHYILTDRFSVLVERVKKYDPNGNFELLEKAYAVSSKAHEGQQRNSGEPYIIHPVEVAIILADMELDVTALVAALLHDTIEDTTCTYDELKAQFGSVVAELVDGVTKLGKIPFTSKEEQQVENLRKMFLAMAKDIRVIMIKLADRLHNMRTLKYMTEGKQIEKARETLEIYAPLAHRLGISKIKWELEDLCLRYLDPKGYYDLVQKVAYKRKEREAYISEIVQTLKEKTDELGLENVQVDGRPKHFYSIYRKMVDQGKTIEQIYDLFAFRIIVNTVQDCYALLGLVHELYKPIPGRFKDFIAMPKPNMYQSLHTTLIGPEGKPFEVQIRTWEMHRVAEVGIAAHWKYKEVGKEGTNTGKDTAKEAEDKFAWLRQLLEWQKDTKDENEFMETLKIDLFTDEVFIFTPKGDVLNLPVDSTPVDFAYYIHSAIGNKMIGAKVNGKMVPIDYTLQNGDIIEILTSSTIHGPSRDWLKIVKSSQARNKINQWFKKEKREENIVRGREMIEKELKKQGFTYNQLFRPEWVELVLRRYNFSTTEDLFAGIGYGAMTTSKVLTKLKDEFKKTLKPEELEQILENIAQTRNEKKKKRIPESGIVVKGIDNCLVRLSRCCNPVPGDEIIGYITRGRGVSVHRSDCINVTAELEKEGRLIDVKWYSTVDVAYKADITVMAHDRTSLLLDVTNSIAELKIPIKALNARTTKEQVTVINLTLEITNTEQLEKIIKKLRKIDSVFDVTRNKQ</sequence>
<feature type="domain" description="HD" evidence="6">
    <location>
        <begin position="54"/>
        <end position="153"/>
    </location>
</feature>
<dbReference type="GO" id="GO:0016301">
    <property type="term" value="F:kinase activity"/>
    <property type="evidence" value="ECO:0007669"/>
    <property type="project" value="UniProtKB-KW"/>
</dbReference>
<dbReference type="InterPro" id="IPR007685">
    <property type="entry name" value="RelA_SpoT"/>
</dbReference>
<dbReference type="GO" id="GO:0005886">
    <property type="term" value="C:plasma membrane"/>
    <property type="evidence" value="ECO:0007669"/>
    <property type="project" value="TreeGrafter"/>
</dbReference>
<keyword evidence="8" id="KW-0418">Kinase</keyword>
<dbReference type="Pfam" id="PF02824">
    <property type="entry name" value="TGS"/>
    <property type="match status" value="1"/>
</dbReference>
<dbReference type="FunFam" id="3.30.460.10:FF:000001">
    <property type="entry name" value="GTP pyrophosphokinase RelA"/>
    <property type="match status" value="1"/>
</dbReference>
<dbReference type="InterPro" id="IPR004811">
    <property type="entry name" value="RelA/Spo_fam"/>
</dbReference>
<dbReference type="UniPathway" id="UPA00908">
    <property type="reaction ID" value="UER00884"/>
</dbReference>
<dbReference type="Pfam" id="PF13291">
    <property type="entry name" value="ACT_4"/>
    <property type="match status" value="1"/>
</dbReference>
<dbReference type="CDD" id="cd04876">
    <property type="entry name" value="ACT_RelA-SpoT"/>
    <property type="match status" value="1"/>
</dbReference>
<evidence type="ECO:0000313" key="8">
    <source>
        <dbReference type="EMBL" id="PYG87419.1"/>
    </source>
</evidence>
<dbReference type="SUPFAM" id="SSF81271">
    <property type="entry name" value="TGS-like"/>
    <property type="match status" value="1"/>
</dbReference>
<dbReference type="PANTHER" id="PTHR21262:SF31">
    <property type="entry name" value="GTP PYROPHOSPHOKINASE"/>
    <property type="match status" value="1"/>
</dbReference>
<dbReference type="InterPro" id="IPR004095">
    <property type="entry name" value="TGS"/>
</dbReference>
<dbReference type="PROSITE" id="PS51880">
    <property type="entry name" value="TGS"/>
    <property type="match status" value="1"/>
</dbReference>
<dbReference type="Gene3D" id="3.10.20.30">
    <property type="match status" value="1"/>
</dbReference>
<dbReference type="SUPFAM" id="SSF109604">
    <property type="entry name" value="HD-domain/PDEase-like"/>
    <property type="match status" value="1"/>
</dbReference>
<comment type="pathway">
    <text evidence="1">Purine metabolism; ppGpp biosynthesis; ppGpp from GTP: step 1/2.</text>
</comment>
<dbReference type="Gene3D" id="1.10.3210.10">
    <property type="entry name" value="Hypothetical protein af1432"/>
    <property type="match status" value="1"/>
</dbReference>
<feature type="domain" description="TGS" evidence="7">
    <location>
        <begin position="403"/>
        <end position="464"/>
    </location>
</feature>
<dbReference type="InterPro" id="IPR043519">
    <property type="entry name" value="NT_sf"/>
</dbReference>
<dbReference type="InterPro" id="IPR003607">
    <property type="entry name" value="HD/PDEase_dom"/>
</dbReference>
<organism evidence="8 9">
    <name type="scientific">Ruminiclostridium sufflavum DSM 19573</name>
    <dbReference type="NCBI Taxonomy" id="1121337"/>
    <lineage>
        <taxon>Bacteria</taxon>
        <taxon>Bacillati</taxon>
        <taxon>Bacillota</taxon>
        <taxon>Clostridia</taxon>
        <taxon>Eubacteriales</taxon>
        <taxon>Oscillospiraceae</taxon>
        <taxon>Ruminiclostridium</taxon>
    </lineage>
</organism>
<dbReference type="SMART" id="SM00954">
    <property type="entry name" value="RelA_SpoT"/>
    <property type="match status" value="1"/>
</dbReference>
<dbReference type="GO" id="GO:0015970">
    <property type="term" value="P:guanosine tetraphosphate biosynthetic process"/>
    <property type="evidence" value="ECO:0007669"/>
    <property type="project" value="UniProtKB-UniPathway"/>
</dbReference>
<dbReference type="Pfam" id="PF19296">
    <property type="entry name" value="RelA_AH_RIS"/>
    <property type="match status" value="1"/>
</dbReference>
<name>A0A318XJH1_9FIRM</name>
<comment type="similarity">
    <text evidence="4">Belongs to the relA/spoT family.</text>
</comment>
<dbReference type="InterPro" id="IPR012676">
    <property type="entry name" value="TGS-like"/>
</dbReference>
<dbReference type="SMART" id="SM00471">
    <property type="entry name" value="HDc"/>
    <property type="match status" value="1"/>
</dbReference>
<keyword evidence="9" id="KW-1185">Reference proteome</keyword>
<comment type="function">
    <text evidence="4">In eubacteria ppGpp (guanosine 3'-diphosphate 5'-diphosphate) is a mediator of the stringent response that coordinates a variety of cellular activities in response to changes in nutritional abundance.</text>
</comment>
<dbReference type="InterPro" id="IPR045600">
    <property type="entry name" value="RelA/SpoT_AH_RIS"/>
</dbReference>
<dbReference type="Pfam" id="PF13328">
    <property type="entry name" value="HD_4"/>
    <property type="match status" value="1"/>
</dbReference>
<evidence type="ECO:0000259" key="7">
    <source>
        <dbReference type="PROSITE" id="PS51880"/>
    </source>
</evidence>
<evidence type="ECO:0000259" key="6">
    <source>
        <dbReference type="PROSITE" id="PS51831"/>
    </source>
</evidence>
<evidence type="ECO:0000256" key="3">
    <source>
        <dbReference type="ARBA" id="ARBA00048244"/>
    </source>
</evidence>